<evidence type="ECO:0000313" key="4">
    <source>
        <dbReference type="Proteomes" id="UP000176562"/>
    </source>
</evidence>
<proteinExistence type="predicted"/>
<feature type="region of interest" description="Disordered" evidence="1">
    <location>
        <begin position="44"/>
        <end position="82"/>
    </location>
</feature>
<dbReference type="EMBL" id="CP017781">
    <property type="protein sequence ID" value="AOZ69702.1"/>
    <property type="molecule type" value="Genomic_DNA"/>
</dbReference>
<protein>
    <recommendedName>
        <fullName evidence="5">Excinuclease ABC subunit A</fullName>
    </recommendedName>
</protein>
<evidence type="ECO:0008006" key="5">
    <source>
        <dbReference type="Google" id="ProtNLM"/>
    </source>
</evidence>
<evidence type="ECO:0000313" key="3">
    <source>
        <dbReference type="EMBL" id="AOZ69702.1"/>
    </source>
</evidence>
<organism evidence="3 4">
    <name type="scientific">Rhodobacter xanthinilyticus</name>
    <dbReference type="NCBI Taxonomy" id="1850250"/>
    <lineage>
        <taxon>Bacteria</taxon>
        <taxon>Pseudomonadati</taxon>
        <taxon>Pseudomonadota</taxon>
        <taxon>Alphaproteobacteria</taxon>
        <taxon>Rhodobacterales</taxon>
        <taxon>Rhodobacter group</taxon>
        <taxon>Rhodobacter</taxon>
    </lineage>
</organism>
<keyword evidence="2" id="KW-0732">Signal</keyword>
<evidence type="ECO:0000256" key="1">
    <source>
        <dbReference type="SAM" id="MobiDB-lite"/>
    </source>
</evidence>
<gene>
    <name evidence="3" type="ORF">LPB142_10555</name>
</gene>
<feature type="compositionally biased region" description="Basic residues" evidence="1">
    <location>
        <begin position="49"/>
        <end position="59"/>
    </location>
</feature>
<sequence>MSRPAFVALIGALGVTLAAPPALAGSKSQAGCIALGNGQMLCESAPQKHPGKGHDKAHKATPPQLGVTPSGVRAPGLQRGPHLGDDARDWVIIDRSRYDGRLPRLPDHQHYRVIDGTIVRVDDTTMKVLAVVGLMTDLLN</sequence>
<accession>A0A1D9MCX4</accession>
<dbReference type="KEGG" id="rhp:LPB142_10555"/>
<name>A0A1D9MCX4_9RHOB</name>
<feature type="chain" id="PRO_5009443520" description="Excinuclease ABC subunit A" evidence="2">
    <location>
        <begin position="25"/>
        <end position="140"/>
    </location>
</feature>
<reference evidence="3 4" key="1">
    <citation type="submission" date="2016-10" db="EMBL/GenBank/DDBJ databases">
        <title>Rhodobacter sp. LPB0142, isolated from sea water.</title>
        <authorList>
            <person name="Kim E."/>
            <person name="Yi H."/>
        </authorList>
    </citation>
    <scope>NUCLEOTIDE SEQUENCE [LARGE SCALE GENOMIC DNA]</scope>
    <source>
        <strain evidence="3 4">LPB0142</strain>
    </source>
</reference>
<dbReference type="AlphaFoldDB" id="A0A1D9MCX4"/>
<dbReference type="STRING" id="1850250.LPB142_10555"/>
<keyword evidence="4" id="KW-1185">Reference proteome</keyword>
<dbReference type="Proteomes" id="UP000176562">
    <property type="component" value="Chromosome"/>
</dbReference>
<evidence type="ECO:0000256" key="2">
    <source>
        <dbReference type="SAM" id="SignalP"/>
    </source>
</evidence>
<feature type="signal peptide" evidence="2">
    <location>
        <begin position="1"/>
        <end position="24"/>
    </location>
</feature>